<dbReference type="GO" id="GO:0005829">
    <property type="term" value="C:cytosol"/>
    <property type="evidence" value="ECO:0007669"/>
    <property type="project" value="TreeGrafter"/>
</dbReference>
<reference evidence="9 10" key="1">
    <citation type="submission" date="2018-06" db="EMBL/GenBank/DDBJ databases">
        <authorList>
            <consortium name="Pathogen Informatics"/>
            <person name="Doyle S."/>
        </authorList>
    </citation>
    <scope>NUCLEOTIDE SEQUENCE [LARGE SCALE GENOMIC DNA]</scope>
    <source>
        <strain evidence="9 10">NCTC11872</strain>
    </source>
</reference>
<keyword evidence="8 9" id="KW-0030">Aminoacyl-tRNA synthetase</keyword>
<dbReference type="GO" id="GO:0006429">
    <property type="term" value="P:leucyl-tRNA aminoacylation"/>
    <property type="evidence" value="ECO:0007669"/>
    <property type="project" value="InterPro"/>
</dbReference>
<evidence type="ECO:0000256" key="8">
    <source>
        <dbReference type="ARBA" id="ARBA00023146"/>
    </source>
</evidence>
<dbReference type="InterPro" id="IPR002302">
    <property type="entry name" value="Leu-tRNA-ligase"/>
</dbReference>
<dbReference type="Gene3D" id="2.20.28.290">
    <property type="match status" value="1"/>
</dbReference>
<dbReference type="EC" id="6.1.1.4" evidence="2"/>
<sequence length="118" mass="13762">MESSWYYARYTCPQYQNGMLDAEEANYWLPVDQYIGGIEHATMHLLYFRFFHKLLRDAGFVTSDEPADRLLCQGMVLADAFYYTSPTNERIWVSPTQVTLERDEKAELLKPPILKGVN</sequence>
<dbReference type="AlphaFoldDB" id="A0A2X1PQR8"/>
<evidence type="ECO:0000313" key="9">
    <source>
        <dbReference type="EMBL" id="SPX42234.1"/>
    </source>
</evidence>
<evidence type="ECO:0000256" key="4">
    <source>
        <dbReference type="ARBA" id="ARBA00022598"/>
    </source>
</evidence>
<name>A0A2X1PQR8_HAEIF</name>
<dbReference type="GO" id="GO:0004823">
    <property type="term" value="F:leucine-tRNA ligase activity"/>
    <property type="evidence" value="ECO:0007669"/>
    <property type="project" value="UniProtKB-EC"/>
</dbReference>
<keyword evidence="4 9" id="KW-0436">Ligase</keyword>
<dbReference type="Gene3D" id="3.40.50.620">
    <property type="entry name" value="HUPs"/>
    <property type="match status" value="1"/>
</dbReference>
<evidence type="ECO:0000256" key="2">
    <source>
        <dbReference type="ARBA" id="ARBA00013164"/>
    </source>
</evidence>
<comment type="similarity">
    <text evidence="1">Belongs to the class-I aminoacyl-tRNA synthetase family.</text>
</comment>
<keyword evidence="3" id="KW-0963">Cytoplasm</keyword>
<gene>
    <name evidence="9" type="primary">leuS_6</name>
    <name evidence="9" type="ORF">NCTC11872_01864</name>
</gene>
<proteinExistence type="inferred from homology"/>
<evidence type="ECO:0000256" key="5">
    <source>
        <dbReference type="ARBA" id="ARBA00022741"/>
    </source>
</evidence>
<dbReference type="SUPFAM" id="SSF52374">
    <property type="entry name" value="Nucleotidylyl transferase"/>
    <property type="match status" value="1"/>
</dbReference>
<dbReference type="InterPro" id="IPR014729">
    <property type="entry name" value="Rossmann-like_a/b/a_fold"/>
</dbReference>
<evidence type="ECO:0000256" key="3">
    <source>
        <dbReference type="ARBA" id="ARBA00022490"/>
    </source>
</evidence>
<dbReference type="GO" id="GO:0005524">
    <property type="term" value="F:ATP binding"/>
    <property type="evidence" value="ECO:0007669"/>
    <property type="project" value="UniProtKB-KW"/>
</dbReference>
<evidence type="ECO:0000313" key="10">
    <source>
        <dbReference type="Proteomes" id="UP000249936"/>
    </source>
</evidence>
<evidence type="ECO:0000256" key="6">
    <source>
        <dbReference type="ARBA" id="ARBA00022840"/>
    </source>
</evidence>
<dbReference type="PANTHER" id="PTHR43740:SF2">
    <property type="entry name" value="LEUCINE--TRNA LIGASE, MITOCHONDRIAL"/>
    <property type="match status" value="1"/>
</dbReference>
<dbReference type="Proteomes" id="UP000249936">
    <property type="component" value="Unassembled WGS sequence"/>
</dbReference>
<keyword evidence="7" id="KW-0648">Protein biosynthesis</keyword>
<evidence type="ECO:0000256" key="1">
    <source>
        <dbReference type="ARBA" id="ARBA00005594"/>
    </source>
</evidence>
<organism evidence="9 10">
    <name type="scientific">Haemophilus influenzae</name>
    <dbReference type="NCBI Taxonomy" id="727"/>
    <lineage>
        <taxon>Bacteria</taxon>
        <taxon>Pseudomonadati</taxon>
        <taxon>Pseudomonadota</taxon>
        <taxon>Gammaproteobacteria</taxon>
        <taxon>Pasteurellales</taxon>
        <taxon>Pasteurellaceae</taxon>
        <taxon>Haemophilus</taxon>
    </lineage>
</organism>
<accession>A0A2X1PQR8</accession>
<keyword evidence="5" id="KW-0547">Nucleotide-binding</keyword>
<dbReference type="PANTHER" id="PTHR43740">
    <property type="entry name" value="LEUCYL-TRNA SYNTHETASE"/>
    <property type="match status" value="1"/>
</dbReference>
<protein>
    <recommendedName>
        <fullName evidence="2">leucine--tRNA ligase</fullName>
        <ecNumber evidence="2">6.1.1.4</ecNumber>
    </recommendedName>
</protein>
<dbReference type="PRINTS" id="PR00985">
    <property type="entry name" value="TRNASYNTHLEU"/>
</dbReference>
<dbReference type="EMBL" id="UASK01000006">
    <property type="protein sequence ID" value="SPX42234.1"/>
    <property type="molecule type" value="Genomic_DNA"/>
</dbReference>
<keyword evidence="6" id="KW-0067">ATP-binding</keyword>
<dbReference type="FunFam" id="2.20.28.290:FF:000001">
    <property type="entry name" value="Leucine--tRNA ligase"/>
    <property type="match status" value="1"/>
</dbReference>
<evidence type="ECO:0000256" key="7">
    <source>
        <dbReference type="ARBA" id="ARBA00022917"/>
    </source>
</evidence>